<dbReference type="InterPro" id="IPR051380">
    <property type="entry name" value="pH-response_reg_palI/RIM9"/>
</dbReference>
<dbReference type="EMBL" id="JAULSR010000008">
    <property type="protein sequence ID" value="KAK0613150.1"/>
    <property type="molecule type" value="Genomic_DNA"/>
</dbReference>
<feature type="compositionally biased region" description="Basic and acidic residues" evidence="5">
    <location>
        <begin position="599"/>
        <end position="608"/>
    </location>
</feature>
<feature type="chain" id="PRO_5041438398" evidence="7">
    <location>
        <begin position="32"/>
        <end position="721"/>
    </location>
</feature>
<feature type="compositionally biased region" description="Polar residues" evidence="5">
    <location>
        <begin position="258"/>
        <end position="268"/>
    </location>
</feature>
<feature type="compositionally biased region" description="Low complexity" evidence="5">
    <location>
        <begin position="413"/>
        <end position="426"/>
    </location>
</feature>
<feature type="compositionally biased region" description="Pro residues" evidence="5">
    <location>
        <begin position="368"/>
        <end position="382"/>
    </location>
</feature>
<evidence type="ECO:0000256" key="1">
    <source>
        <dbReference type="ARBA" id="ARBA00004141"/>
    </source>
</evidence>
<feature type="compositionally biased region" description="Gly residues" evidence="5">
    <location>
        <begin position="317"/>
        <end position="333"/>
    </location>
</feature>
<feature type="region of interest" description="Disordered" evidence="5">
    <location>
        <begin position="354"/>
        <end position="446"/>
    </location>
</feature>
<dbReference type="PANTHER" id="PTHR28013:SF3">
    <property type="entry name" value="PROTEIN DCV1-RELATED"/>
    <property type="match status" value="1"/>
</dbReference>
<evidence type="ECO:0000256" key="4">
    <source>
        <dbReference type="ARBA" id="ARBA00023136"/>
    </source>
</evidence>
<comment type="subcellular location">
    <subcellularLocation>
        <location evidence="1">Membrane</location>
        <topology evidence="1">Multi-pass membrane protein</topology>
    </subcellularLocation>
</comment>
<keyword evidence="2 6" id="KW-0812">Transmembrane</keyword>
<dbReference type="GO" id="GO:0035838">
    <property type="term" value="C:growing cell tip"/>
    <property type="evidence" value="ECO:0007669"/>
    <property type="project" value="TreeGrafter"/>
</dbReference>
<feature type="compositionally biased region" description="Gly residues" evidence="5">
    <location>
        <begin position="354"/>
        <end position="367"/>
    </location>
</feature>
<feature type="compositionally biased region" description="Basic and acidic residues" evidence="5">
    <location>
        <begin position="527"/>
        <end position="536"/>
    </location>
</feature>
<keyword evidence="3 6" id="KW-1133">Transmembrane helix</keyword>
<feature type="region of interest" description="Disordered" evidence="5">
    <location>
        <begin position="218"/>
        <end position="280"/>
    </location>
</feature>
<proteinExistence type="predicted"/>
<feature type="transmembrane region" description="Helical" evidence="6">
    <location>
        <begin position="83"/>
        <end position="106"/>
    </location>
</feature>
<keyword evidence="7" id="KW-0732">Signal</keyword>
<dbReference type="InterPro" id="IPR009571">
    <property type="entry name" value="SUR7/Rim9-like_fungi"/>
</dbReference>
<reference evidence="8" key="1">
    <citation type="submission" date="2023-06" db="EMBL/GenBank/DDBJ databases">
        <title>Genome-scale phylogeny and comparative genomics of the fungal order Sordariales.</title>
        <authorList>
            <consortium name="Lawrence Berkeley National Laboratory"/>
            <person name="Hensen N."/>
            <person name="Bonometti L."/>
            <person name="Westerberg I."/>
            <person name="Brannstrom I.O."/>
            <person name="Guillou S."/>
            <person name="Cros-Aarteil S."/>
            <person name="Calhoun S."/>
            <person name="Haridas S."/>
            <person name="Kuo A."/>
            <person name="Mondo S."/>
            <person name="Pangilinan J."/>
            <person name="Riley R."/>
            <person name="LaButti K."/>
            <person name="Andreopoulos B."/>
            <person name="Lipzen A."/>
            <person name="Chen C."/>
            <person name="Yanf M."/>
            <person name="Daum C."/>
            <person name="Ng V."/>
            <person name="Clum A."/>
            <person name="Steindorff A."/>
            <person name="Ohm R."/>
            <person name="Martin F."/>
            <person name="Silar P."/>
            <person name="Natvig D."/>
            <person name="Lalanne C."/>
            <person name="Gautier V."/>
            <person name="Ament-velasquez S.L."/>
            <person name="Kruys A."/>
            <person name="Hutchinson M.I."/>
            <person name="Powell A.J."/>
            <person name="Barry K."/>
            <person name="Miller A.N."/>
            <person name="Grigoriev I.V."/>
            <person name="Debuchy R."/>
            <person name="Gladieux P."/>
            <person name="Thoren M.H."/>
            <person name="Johannesson H."/>
        </authorList>
    </citation>
    <scope>NUCLEOTIDE SEQUENCE</scope>
    <source>
        <strain evidence="8">SMH3391-2</strain>
    </source>
</reference>
<feature type="signal peptide" evidence="7">
    <location>
        <begin position="1"/>
        <end position="31"/>
    </location>
</feature>
<gene>
    <name evidence="8" type="ORF">B0T17DRAFT_620490</name>
</gene>
<keyword evidence="9" id="KW-1185">Reference proteome</keyword>
<dbReference type="Pfam" id="PF06687">
    <property type="entry name" value="SUR7"/>
    <property type="match status" value="1"/>
</dbReference>
<feature type="transmembrane region" description="Helical" evidence="6">
    <location>
        <begin position="150"/>
        <end position="172"/>
    </location>
</feature>
<evidence type="ECO:0000313" key="9">
    <source>
        <dbReference type="Proteomes" id="UP001174934"/>
    </source>
</evidence>
<protein>
    <submittedName>
        <fullName evidence="8">SUR7/PalI family-domain-containing protein</fullName>
    </submittedName>
</protein>
<dbReference type="GO" id="GO:0005886">
    <property type="term" value="C:plasma membrane"/>
    <property type="evidence" value="ECO:0007669"/>
    <property type="project" value="InterPro"/>
</dbReference>
<comment type="caution">
    <text evidence="8">The sequence shown here is derived from an EMBL/GenBank/DDBJ whole genome shotgun (WGS) entry which is preliminary data.</text>
</comment>
<accession>A0AA39WCM7</accession>
<dbReference type="PANTHER" id="PTHR28013">
    <property type="entry name" value="PROTEIN DCV1-RELATED"/>
    <property type="match status" value="1"/>
</dbReference>
<evidence type="ECO:0000256" key="7">
    <source>
        <dbReference type="SAM" id="SignalP"/>
    </source>
</evidence>
<keyword evidence="4 6" id="KW-0472">Membrane</keyword>
<sequence>MLRPATPLSVLLFSAFCLLLLAVLSTPIIKAVPLCSFGGDDFGVFGYCTSTGCSPIEIGYDARIIKSEDPSDFNLSPQTRSTLSALLIIHPVAAFLTLAMFVLAVIAHLRSPSHSARYLLMVFIVSIVNFVVCLLAFLIDILLFVPHLAWGSYIVLAATILVAISGLVSCAMRRTVVGKKARQKRIAANAEMSGENYYNRQNQQTAAVSPVHAAQPTVPMISGANGRPDTLPEFASFEKKDDQSSDEGIPLTLMTPADRSSNTLTSDPALTPKGNMPLRSLSNTLLSRDQYGNALPPQDGYAAVRRDPSMERMNMRGRGGMPPGPAGYRGRGGGYAGPGRGGYYGYASAPPPNGRGGYGGPQGRGGYGPPPGNRGGYGPPPRGSGGLAMRRGRTFPPPSYHSAPGPYDRRPSPGAAAAYGPGPYGARQPSPGPPSASGYMNQSTPSVATERYDAYTPGMDGLARAESPPPLPGIDDGIPTREAVEMDNSNLARTQTPRPQGYGPYGIRDSDVDVAGMLAMQQARMSTGDRDSRYSSEESTYVPPRQAWNQGPVRNSPGVPSPVYAPGRTTDMPVSRRSPAPPRQQPAPSGGGDGYYEDVDPRFDDVPILRRLTPPPTPLPSTDSYEDIPQGARSPAESERSSFTSISQRGINPRWNQAPPPAMLGGYGGNVRGRRPVNNNQQADMLFNSNPYFQLPSRGSPPRKKGGSAMVSESAYPAGPL</sequence>
<evidence type="ECO:0000256" key="6">
    <source>
        <dbReference type="SAM" id="Phobius"/>
    </source>
</evidence>
<dbReference type="GO" id="GO:0032153">
    <property type="term" value="C:cell division site"/>
    <property type="evidence" value="ECO:0007669"/>
    <property type="project" value="TreeGrafter"/>
</dbReference>
<feature type="transmembrane region" description="Helical" evidence="6">
    <location>
        <begin position="118"/>
        <end position="144"/>
    </location>
</feature>
<feature type="region of interest" description="Disordered" evidence="5">
    <location>
        <begin position="522"/>
        <end position="721"/>
    </location>
</feature>
<evidence type="ECO:0000256" key="2">
    <source>
        <dbReference type="ARBA" id="ARBA00022692"/>
    </source>
</evidence>
<feature type="compositionally biased region" description="Polar residues" evidence="5">
    <location>
        <begin position="681"/>
        <end position="692"/>
    </location>
</feature>
<evidence type="ECO:0000256" key="3">
    <source>
        <dbReference type="ARBA" id="ARBA00022989"/>
    </source>
</evidence>
<name>A0AA39WCM7_9PEZI</name>
<evidence type="ECO:0000256" key="5">
    <source>
        <dbReference type="SAM" id="MobiDB-lite"/>
    </source>
</evidence>
<feature type="region of interest" description="Disordered" evidence="5">
    <location>
        <begin position="312"/>
        <end position="333"/>
    </location>
</feature>
<dbReference type="AlphaFoldDB" id="A0AA39WCM7"/>
<feature type="compositionally biased region" description="Polar residues" evidence="5">
    <location>
        <begin position="641"/>
        <end position="650"/>
    </location>
</feature>
<evidence type="ECO:0000313" key="8">
    <source>
        <dbReference type="EMBL" id="KAK0613150.1"/>
    </source>
</evidence>
<dbReference type="Proteomes" id="UP001174934">
    <property type="component" value="Unassembled WGS sequence"/>
</dbReference>
<organism evidence="8 9">
    <name type="scientific">Bombardia bombarda</name>
    <dbReference type="NCBI Taxonomy" id="252184"/>
    <lineage>
        <taxon>Eukaryota</taxon>
        <taxon>Fungi</taxon>
        <taxon>Dikarya</taxon>
        <taxon>Ascomycota</taxon>
        <taxon>Pezizomycotina</taxon>
        <taxon>Sordariomycetes</taxon>
        <taxon>Sordariomycetidae</taxon>
        <taxon>Sordariales</taxon>
        <taxon>Lasiosphaeriaceae</taxon>
        <taxon>Bombardia</taxon>
    </lineage>
</organism>